<dbReference type="Proteomes" id="UP000500938">
    <property type="component" value="Chromosome"/>
</dbReference>
<organism evidence="11 12">
    <name type="scientific">Gemmatimonas groenlandica</name>
    <dbReference type="NCBI Taxonomy" id="2732249"/>
    <lineage>
        <taxon>Bacteria</taxon>
        <taxon>Pseudomonadati</taxon>
        <taxon>Gemmatimonadota</taxon>
        <taxon>Gemmatimonadia</taxon>
        <taxon>Gemmatimonadales</taxon>
        <taxon>Gemmatimonadaceae</taxon>
        <taxon>Gemmatimonas</taxon>
    </lineage>
</organism>
<feature type="domain" description="Multidrug resistance protein MdtA-like beta-barrel" evidence="9">
    <location>
        <begin position="172"/>
        <end position="256"/>
    </location>
</feature>
<name>A0A6M4IR68_9BACT</name>
<protein>
    <submittedName>
        <fullName evidence="11">Efflux RND transporter periplasmic adaptor subunit</fullName>
    </submittedName>
</protein>
<dbReference type="EMBL" id="CP053085">
    <property type="protein sequence ID" value="QJR36269.1"/>
    <property type="molecule type" value="Genomic_DNA"/>
</dbReference>
<evidence type="ECO:0000313" key="12">
    <source>
        <dbReference type="Proteomes" id="UP000500938"/>
    </source>
</evidence>
<dbReference type="Gene3D" id="1.10.287.470">
    <property type="entry name" value="Helix hairpin bin"/>
    <property type="match status" value="1"/>
</dbReference>
<evidence type="ECO:0000256" key="1">
    <source>
        <dbReference type="ARBA" id="ARBA00004236"/>
    </source>
</evidence>
<dbReference type="GO" id="GO:1990281">
    <property type="term" value="C:efflux pump complex"/>
    <property type="evidence" value="ECO:0007669"/>
    <property type="project" value="TreeGrafter"/>
</dbReference>
<dbReference type="InterPro" id="IPR058625">
    <property type="entry name" value="MdtA-like_BSH"/>
</dbReference>
<dbReference type="InterPro" id="IPR058624">
    <property type="entry name" value="MdtA-like_HH"/>
</dbReference>
<comment type="similarity">
    <text evidence="2">Belongs to the membrane fusion protein (MFP) (TC 8.A.1) family.</text>
</comment>
<evidence type="ECO:0000256" key="3">
    <source>
        <dbReference type="ARBA" id="ARBA00022475"/>
    </source>
</evidence>
<gene>
    <name evidence="11" type="ORF">HKW67_12525</name>
</gene>
<feature type="domain" description="Multidrug resistance protein MdtA-like alpha-helical hairpin" evidence="7">
    <location>
        <begin position="66"/>
        <end position="134"/>
    </location>
</feature>
<dbReference type="Gene3D" id="2.40.420.20">
    <property type="match status" value="1"/>
</dbReference>
<feature type="compositionally biased region" description="Gly residues" evidence="6">
    <location>
        <begin position="337"/>
        <end position="358"/>
    </location>
</feature>
<dbReference type="Pfam" id="PF25989">
    <property type="entry name" value="YknX_C"/>
    <property type="match status" value="1"/>
</dbReference>
<reference evidence="11 12" key="1">
    <citation type="submission" date="2020-05" db="EMBL/GenBank/DDBJ databases">
        <title>Complete genome sequence of Gemmatimonas greenlandica TET16.</title>
        <authorList>
            <person name="Zeng Y."/>
        </authorList>
    </citation>
    <scope>NUCLEOTIDE SEQUENCE [LARGE SCALE GENOMIC DNA]</scope>
    <source>
        <strain evidence="11 12">TET16</strain>
    </source>
</reference>
<evidence type="ECO:0000256" key="2">
    <source>
        <dbReference type="ARBA" id="ARBA00009477"/>
    </source>
</evidence>
<dbReference type="Gene3D" id="2.40.30.170">
    <property type="match status" value="1"/>
</dbReference>
<dbReference type="InterPro" id="IPR058626">
    <property type="entry name" value="MdtA-like_b-barrel"/>
</dbReference>
<dbReference type="Pfam" id="PF25917">
    <property type="entry name" value="BSH_RND"/>
    <property type="match status" value="1"/>
</dbReference>
<dbReference type="Pfam" id="PF25944">
    <property type="entry name" value="Beta-barrel_RND"/>
    <property type="match status" value="1"/>
</dbReference>
<feature type="domain" description="Multidrug resistance protein MdtA-like barrel-sandwich hybrid" evidence="8">
    <location>
        <begin position="25"/>
        <end position="164"/>
    </location>
</feature>
<dbReference type="Gene3D" id="2.40.50.100">
    <property type="match status" value="1"/>
</dbReference>
<feature type="domain" description="YknX-like C-terminal permuted SH3-like" evidence="10">
    <location>
        <begin position="261"/>
        <end position="328"/>
    </location>
</feature>
<dbReference type="AlphaFoldDB" id="A0A6M4IR68"/>
<dbReference type="Pfam" id="PF25876">
    <property type="entry name" value="HH_MFP_RND"/>
    <property type="match status" value="1"/>
</dbReference>
<dbReference type="InterPro" id="IPR058637">
    <property type="entry name" value="YknX-like_C"/>
</dbReference>
<dbReference type="GO" id="GO:0015562">
    <property type="term" value="F:efflux transmembrane transporter activity"/>
    <property type="evidence" value="ECO:0007669"/>
    <property type="project" value="TreeGrafter"/>
</dbReference>
<evidence type="ECO:0000256" key="5">
    <source>
        <dbReference type="ARBA" id="ARBA00023136"/>
    </source>
</evidence>
<dbReference type="PANTHER" id="PTHR30469:SF36">
    <property type="entry name" value="BLL3903 PROTEIN"/>
    <property type="match status" value="1"/>
</dbReference>
<accession>A0A6M4IR68</accession>
<keyword evidence="3" id="KW-1003">Cell membrane</keyword>
<keyword evidence="12" id="KW-1185">Reference proteome</keyword>
<sequence>MSTMTVKKGPLPFIVSANGQIEPNRTVAVQSLVSGMLTRVAIAEGDEVSQGQVLFQIDPRPFRAELDRLQSTLARDQATLLRARGDSVRFAGLAKDGYVTRQQLDQTFAEASALAATVAAGQASLERARLDLENTTIKAPISGRTGQITLRVGSLVRAQADPGLLIINELQPVLVRFTVPEQAFEEMRRRSGLDKALSVNIVPNVGDSTKKITGTLTFIDNAVDRATGTVLLKARVPNADRSLWPGQFVSVGLELTVDQDAITVPSEAVVTTTNGAFVYVVEDGKAKRIAVKVGRPAGTLVKLDSGLVGGEQVIIEGQNRLQDGAKVELRGALSKGGSPGAGRGGRGGAKGGAKGGSNSGADTSATKRGAAQ</sequence>
<dbReference type="KEGG" id="ggr:HKW67_12525"/>
<evidence type="ECO:0000256" key="4">
    <source>
        <dbReference type="ARBA" id="ARBA00022519"/>
    </source>
</evidence>
<dbReference type="NCBIfam" id="TIGR01730">
    <property type="entry name" value="RND_mfp"/>
    <property type="match status" value="1"/>
</dbReference>
<feature type="region of interest" description="Disordered" evidence="6">
    <location>
        <begin position="330"/>
        <end position="372"/>
    </location>
</feature>
<comment type="subcellular location">
    <subcellularLocation>
        <location evidence="1">Cell membrane</location>
    </subcellularLocation>
</comment>
<dbReference type="PANTHER" id="PTHR30469">
    <property type="entry name" value="MULTIDRUG RESISTANCE PROTEIN MDTA"/>
    <property type="match status" value="1"/>
</dbReference>
<dbReference type="SUPFAM" id="SSF111369">
    <property type="entry name" value="HlyD-like secretion proteins"/>
    <property type="match status" value="1"/>
</dbReference>
<evidence type="ECO:0000259" key="7">
    <source>
        <dbReference type="Pfam" id="PF25876"/>
    </source>
</evidence>
<dbReference type="InterPro" id="IPR006143">
    <property type="entry name" value="RND_pump_MFP"/>
</dbReference>
<keyword evidence="4" id="KW-0997">Cell inner membrane</keyword>
<evidence type="ECO:0000259" key="10">
    <source>
        <dbReference type="Pfam" id="PF25989"/>
    </source>
</evidence>
<evidence type="ECO:0000256" key="6">
    <source>
        <dbReference type="SAM" id="MobiDB-lite"/>
    </source>
</evidence>
<evidence type="ECO:0000259" key="9">
    <source>
        <dbReference type="Pfam" id="PF25944"/>
    </source>
</evidence>
<keyword evidence="5" id="KW-0472">Membrane</keyword>
<evidence type="ECO:0000313" key="11">
    <source>
        <dbReference type="EMBL" id="QJR36269.1"/>
    </source>
</evidence>
<evidence type="ECO:0000259" key="8">
    <source>
        <dbReference type="Pfam" id="PF25917"/>
    </source>
</evidence>
<proteinExistence type="inferred from homology"/>